<protein>
    <recommendedName>
        <fullName evidence="5">U6 snRNA phosphodiesterase 1</fullName>
    </recommendedName>
    <alternativeName>
        <fullName evidence="6">3'-5' RNA exonuclease USB1</fullName>
    </alternativeName>
</protein>
<dbReference type="InterPro" id="IPR009097">
    <property type="entry name" value="Cyclic_Pdiesterase"/>
</dbReference>
<dbReference type="PANTHER" id="PTHR13522">
    <property type="entry name" value="U6 SNRNA PHOSPHODIESTERASE 1"/>
    <property type="match status" value="1"/>
</dbReference>
<dbReference type="Proteomes" id="UP001437256">
    <property type="component" value="Unassembled WGS sequence"/>
</dbReference>
<evidence type="ECO:0000256" key="2">
    <source>
        <dbReference type="ARBA" id="ARBA00022801"/>
    </source>
</evidence>
<dbReference type="SUPFAM" id="SSF55144">
    <property type="entry name" value="LigT-like"/>
    <property type="match status" value="1"/>
</dbReference>
<dbReference type="EMBL" id="JBBXMP010000010">
    <property type="protein sequence ID" value="KAL0069785.1"/>
    <property type="molecule type" value="Genomic_DNA"/>
</dbReference>
<feature type="region of interest" description="Disordered" evidence="7">
    <location>
        <begin position="218"/>
        <end position="238"/>
    </location>
</feature>
<dbReference type="Pfam" id="PF09749">
    <property type="entry name" value="HVSL"/>
    <property type="match status" value="1"/>
</dbReference>
<proteinExistence type="predicted"/>
<evidence type="ECO:0000313" key="9">
    <source>
        <dbReference type="Proteomes" id="UP001437256"/>
    </source>
</evidence>
<dbReference type="InterPro" id="IPR027521">
    <property type="entry name" value="Usb1"/>
</dbReference>
<dbReference type="PANTHER" id="PTHR13522:SF3">
    <property type="entry name" value="U6 SNRNA PHOSPHODIESTERASE 1"/>
    <property type="match status" value="1"/>
</dbReference>
<feature type="region of interest" description="Disordered" evidence="7">
    <location>
        <begin position="1"/>
        <end position="38"/>
    </location>
</feature>
<sequence>MKRSSTLVDYGSSSEEETVAEEPVQVKKKRKLPPLQSSVIVPVPNDDPSLHQGRIRSTPHVEGQWAVHVYISVIVEPRSPLHQLLQNVLKTAKESCPALQLVPGLDNFDGDHKTTELHISLSRPLFVRAYQKEEVKRSVRRLAQSSPPFKASFSSFSRLPNDENTRTFVALDIGGGFPELKSLTERLTSSLQSFRQKVYYDEPRFHASIAWALLESPPSSRSTQSLRSTSPGLSEHATSIDEQVDPPITIESILVEFPRIPQLPESTIAVLNEKYKGAFSTNRVGTFDVRRVHLKIGKEVFVWQLDGE</sequence>
<feature type="compositionally biased region" description="Polar residues" evidence="7">
    <location>
        <begin position="1"/>
        <end position="13"/>
    </location>
</feature>
<evidence type="ECO:0000256" key="4">
    <source>
        <dbReference type="ARBA" id="ARBA00023242"/>
    </source>
</evidence>
<evidence type="ECO:0000256" key="1">
    <source>
        <dbReference type="ARBA" id="ARBA00022722"/>
    </source>
</evidence>
<evidence type="ECO:0000313" key="8">
    <source>
        <dbReference type="EMBL" id="KAL0069785.1"/>
    </source>
</evidence>
<evidence type="ECO:0000256" key="6">
    <source>
        <dbReference type="ARBA" id="ARBA00030030"/>
    </source>
</evidence>
<keyword evidence="4" id="KW-0539">Nucleus</keyword>
<keyword evidence="1" id="KW-0540">Nuclease</keyword>
<keyword evidence="9" id="KW-1185">Reference proteome</keyword>
<organism evidence="8 9">
    <name type="scientific">Marasmius tenuissimus</name>
    <dbReference type="NCBI Taxonomy" id="585030"/>
    <lineage>
        <taxon>Eukaryota</taxon>
        <taxon>Fungi</taxon>
        <taxon>Dikarya</taxon>
        <taxon>Basidiomycota</taxon>
        <taxon>Agaricomycotina</taxon>
        <taxon>Agaricomycetes</taxon>
        <taxon>Agaricomycetidae</taxon>
        <taxon>Agaricales</taxon>
        <taxon>Marasmiineae</taxon>
        <taxon>Marasmiaceae</taxon>
        <taxon>Marasmius</taxon>
    </lineage>
</organism>
<dbReference type="GO" id="GO:0004527">
    <property type="term" value="F:exonuclease activity"/>
    <property type="evidence" value="ECO:0007669"/>
    <property type="project" value="UniProtKB-KW"/>
</dbReference>
<comment type="caution">
    <text evidence="8">The sequence shown here is derived from an EMBL/GenBank/DDBJ whole genome shotgun (WGS) entry which is preliminary data.</text>
</comment>
<name>A0ABR3A8D0_9AGAR</name>
<gene>
    <name evidence="8" type="primary">USB1</name>
    <name evidence="8" type="ORF">AAF712_003054</name>
</gene>
<feature type="compositionally biased region" description="Low complexity" evidence="7">
    <location>
        <begin position="218"/>
        <end position="231"/>
    </location>
</feature>
<evidence type="ECO:0000256" key="5">
    <source>
        <dbReference type="ARBA" id="ARBA00029543"/>
    </source>
</evidence>
<accession>A0ABR3A8D0</accession>
<evidence type="ECO:0000256" key="3">
    <source>
        <dbReference type="ARBA" id="ARBA00023239"/>
    </source>
</evidence>
<reference evidence="8 9" key="1">
    <citation type="submission" date="2024-05" db="EMBL/GenBank/DDBJ databases">
        <title>A draft genome resource for the thread blight pathogen Marasmius tenuissimus strain MS-2.</title>
        <authorList>
            <person name="Yulfo-Soto G.E."/>
            <person name="Baruah I.K."/>
            <person name="Amoako-Attah I."/>
            <person name="Bukari Y."/>
            <person name="Meinhardt L.W."/>
            <person name="Bailey B.A."/>
            <person name="Cohen S.P."/>
        </authorList>
    </citation>
    <scope>NUCLEOTIDE SEQUENCE [LARGE SCALE GENOMIC DNA]</scope>
    <source>
        <strain evidence="8 9">MS-2</strain>
    </source>
</reference>
<keyword evidence="3" id="KW-0456">Lyase</keyword>
<evidence type="ECO:0000256" key="7">
    <source>
        <dbReference type="SAM" id="MobiDB-lite"/>
    </source>
</evidence>
<keyword evidence="2" id="KW-0378">Hydrolase</keyword>
<keyword evidence="8" id="KW-0269">Exonuclease</keyword>
<dbReference type="Gene3D" id="3.90.1140.10">
    <property type="entry name" value="Cyclic phosphodiesterase"/>
    <property type="match status" value="1"/>
</dbReference>